<dbReference type="SUPFAM" id="SSF53067">
    <property type="entry name" value="Actin-like ATPase domain"/>
    <property type="match status" value="1"/>
</dbReference>
<dbReference type="Pfam" id="PF06277">
    <property type="entry name" value="EutA"/>
    <property type="match status" value="1"/>
</dbReference>
<dbReference type="InterPro" id="IPR043129">
    <property type="entry name" value="ATPase_NBD"/>
</dbReference>
<keyword evidence="2" id="KW-1185">Reference proteome</keyword>
<dbReference type="GO" id="GO:0016829">
    <property type="term" value="F:lyase activity"/>
    <property type="evidence" value="ECO:0007669"/>
    <property type="project" value="UniProtKB-KW"/>
</dbReference>
<keyword evidence="1" id="KW-0456">Lyase</keyword>
<dbReference type="PANTHER" id="PTHR32432:SF13">
    <property type="entry name" value="ETHANOLAMINE AMMONIA-LYASE REACTIVASE EUTA"/>
    <property type="match status" value="1"/>
</dbReference>
<protein>
    <submittedName>
        <fullName evidence="1">Ethanolamine ammonia lyase</fullName>
    </submittedName>
</protein>
<dbReference type="Proteomes" id="UP000245423">
    <property type="component" value="Chromosome 1"/>
</dbReference>
<accession>A0A1M4PPE0</accession>
<dbReference type="Gene3D" id="3.30.420.40">
    <property type="match status" value="1"/>
</dbReference>
<dbReference type="EMBL" id="LT669839">
    <property type="protein sequence ID" value="SHD77351.1"/>
    <property type="molecule type" value="Genomic_DNA"/>
</dbReference>
<organism evidence="1 2">
    <name type="scientific">[Clostridium] ultunense Esp</name>
    <dbReference type="NCBI Taxonomy" id="1288971"/>
    <lineage>
        <taxon>Bacteria</taxon>
        <taxon>Bacillati</taxon>
        <taxon>Bacillota</taxon>
        <taxon>Tissierellia</taxon>
        <taxon>Tissierellales</taxon>
        <taxon>Tepidimicrobiaceae</taxon>
        <taxon>Schnuerera</taxon>
    </lineage>
</organism>
<dbReference type="InterPro" id="IPR009377">
    <property type="entry name" value="EutA"/>
</dbReference>
<reference evidence="1 2" key="1">
    <citation type="submission" date="2016-11" db="EMBL/GenBank/DDBJ databases">
        <authorList>
            <person name="Manzoor S."/>
        </authorList>
    </citation>
    <scope>NUCLEOTIDE SEQUENCE [LARGE SCALE GENOMIC DNA]</scope>
    <source>
        <strain evidence="1">Clostridium ultunense strain Esp</strain>
    </source>
</reference>
<gene>
    <name evidence="1" type="ORF">CUESP1_1994</name>
</gene>
<proteinExistence type="predicted"/>
<dbReference type="PANTHER" id="PTHR32432">
    <property type="entry name" value="CELL DIVISION PROTEIN FTSA-RELATED"/>
    <property type="match status" value="1"/>
</dbReference>
<sequence>MVATAGTDLEGIIAGKGANADEFSKKKGVVVANLDIGGGTTNIVVFKNGNVIDTSCFDIGGRLIKVDKTKKRITYISEKINYLAQSIGLDMKVGGNADYRKLELISERMVSVLEEIKLYEAKETIRATVVGTGSHTTDISGSTIKYSEEVPPLKNIPILKLTEEDENLNF</sequence>
<dbReference type="InterPro" id="IPR050696">
    <property type="entry name" value="FtsA/MreB"/>
</dbReference>
<dbReference type="AlphaFoldDB" id="A0A1M4PPE0"/>
<evidence type="ECO:0000313" key="2">
    <source>
        <dbReference type="Proteomes" id="UP000245423"/>
    </source>
</evidence>
<evidence type="ECO:0000313" key="1">
    <source>
        <dbReference type="EMBL" id="SHD77351.1"/>
    </source>
</evidence>
<name>A0A1M4PPE0_9FIRM</name>